<feature type="transmembrane region" description="Helical" evidence="1">
    <location>
        <begin position="95"/>
        <end position="115"/>
    </location>
</feature>
<protein>
    <recommendedName>
        <fullName evidence="4">ATP synthase I subunit</fullName>
    </recommendedName>
</protein>
<dbReference type="RefSeq" id="WP_116480282.1">
    <property type="nucleotide sequence ID" value="NZ_QEKV01000006.1"/>
</dbReference>
<reference evidence="2 3" key="1">
    <citation type="submission" date="2018-04" db="EMBL/GenBank/DDBJ databases">
        <title>Genomic Encyclopedia of Type Strains, Phase IV (KMG-IV): sequencing the most valuable type-strain genomes for metagenomic binning, comparative biology and taxonomic classification.</title>
        <authorList>
            <person name="Goeker M."/>
        </authorList>
    </citation>
    <scope>NUCLEOTIDE SEQUENCE [LARGE SCALE GENOMIC DNA]</scope>
    <source>
        <strain evidence="2 3">DSM 20705</strain>
    </source>
</reference>
<dbReference type="EMBL" id="QEKV01000006">
    <property type="protein sequence ID" value="PVY94230.1"/>
    <property type="molecule type" value="Genomic_DNA"/>
</dbReference>
<gene>
    <name evidence="2" type="ORF">C7381_106103</name>
</gene>
<comment type="caution">
    <text evidence="2">The sequence shown here is derived from an EMBL/GenBank/DDBJ whole genome shotgun (WGS) entry which is preliminary data.</text>
</comment>
<keyword evidence="1" id="KW-0472">Membrane</keyword>
<feature type="transmembrane region" description="Helical" evidence="1">
    <location>
        <begin position="7"/>
        <end position="26"/>
    </location>
</feature>
<keyword evidence="1" id="KW-1133">Transmembrane helix</keyword>
<accession>A0A2U1E2Q0</accession>
<dbReference type="Proteomes" id="UP000245793">
    <property type="component" value="Unassembled WGS sequence"/>
</dbReference>
<dbReference type="AlphaFoldDB" id="A0A2U1E2Q0"/>
<evidence type="ECO:0000256" key="1">
    <source>
        <dbReference type="SAM" id="Phobius"/>
    </source>
</evidence>
<keyword evidence="1" id="KW-0812">Transmembrane</keyword>
<organism evidence="2 3">
    <name type="scientific">Ezakiella coagulans</name>
    <dbReference type="NCBI Taxonomy" id="46507"/>
    <lineage>
        <taxon>Bacteria</taxon>
        <taxon>Bacillati</taxon>
        <taxon>Bacillota</taxon>
        <taxon>Tissierellia</taxon>
        <taxon>Ezakiella</taxon>
    </lineage>
</organism>
<sequence length="138" mass="15603">MNSFIRRYIIASYILTIPFIIVFLFFKDWKSLILGILFSNTIRVLLFKLSAIELDNIITKTKTTAKVLATANYIKRFIIYGITLAVAHKSPSLNFFSASIGLLLLSFAIQIINIIDIKKSGKSIAELKSVKTDNELKQ</sequence>
<evidence type="ECO:0000313" key="2">
    <source>
        <dbReference type="EMBL" id="PVY94230.1"/>
    </source>
</evidence>
<evidence type="ECO:0008006" key="4">
    <source>
        <dbReference type="Google" id="ProtNLM"/>
    </source>
</evidence>
<keyword evidence="3" id="KW-1185">Reference proteome</keyword>
<name>A0A2U1E2Q0_9FIRM</name>
<proteinExistence type="predicted"/>
<evidence type="ECO:0000313" key="3">
    <source>
        <dbReference type="Proteomes" id="UP000245793"/>
    </source>
</evidence>